<sequence>MDDDSSSSSDNLRANWTPPLDHYFIDLLVDQVRRGNKTGHVFSKQAWTEMITLFNTKFGFKYDTDVLKNRYKRLRKQYNDIKILLGQSGFSWDETRQMVTADDHIWDEYTEAHPDTQPYRVKVVPYYNELSIICGHAIADGRYSLSCYDVDFNDEGGYGVDEKRTDGQTPTNDDRTKIDWSQTMDQYFLELMLNHVHKGNKNGRTFNKKAWAHMITSFNAKFGFQHGKVILKSRYNILRRQYSCIKTLVGQKGFTWDETQQIVIADDCVWNNYIKVHPNFRRYRNTTMPSYRDMCTICGNETTPVNKNITCCNLTLENGNPGKNIVGVSIPIVNADSNESQKKASDSGGDKDLSDQHKRCPLGTPQTFQQSKRARRIDEGMADVLREMEVAVISLTKKKENENFISTKNVIDALQALPDIDDDLLLDACDFLEDEKKAKMFLALDVTLRKKWLMRKLRP</sequence>
<evidence type="ECO:0000256" key="1">
    <source>
        <dbReference type="SAM" id="MobiDB-lite"/>
    </source>
</evidence>
<feature type="compositionally biased region" description="Basic and acidic residues" evidence="1">
    <location>
        <begin position="339"/>
        <end position="358"/>
    </location>
</feature>
<dbReference type="EMBL" id="JBBPBK010000002">
    <property type="protein sequence ID" value="KAK9290587.1"/>
    <property type="molecule type" value="Genomic_DNA"/>
</dbReference>
<dbReference type="PANTHER" id="PTHR46929:SF33">
    <property type="entry name" value="L10-INTERACTING MYB DOMAIN-CONTAINING PROTEIN-LIKE ISOFORM X1"/>
    <property type="match status" value="1"/>
</dbReference>
<protein>
    <recommendedName>
        <fullName evidence="6">L10-interacting MYB domain-containing protein</fullName>
    </recommendedName>
</protein>
<name>A0AAP0X5V3_LIQFO</name>
<dbReference type="Pfam" id="PF24769">
    <property type="entry name" value="At2g29880_C"/>
    <property type="match status" value="1"/>
</dbReference>
<feature type="region of interest" description="Disordered" evidence="1">
    <location>
        <begin position="337"/>
        <end position="370"/>
    </location>
</feature>
<dbReference type="InterPro" id="IPR024752">
    <property type="entry name" value="Myb/SANT-like_dom"/>
</dbReference>
<evidence type="ECO:0000259" key="2">
    <source>
        <dbReference type="Pfam" id="PF12776"/>
    </source>
</evidence>
<evidence type="ECO:0008006" key="6">
    <source>
        <dbReference type="Google" id="ProtNLM"/>
    </source>
</evidence>
<gene>
    <name evidence="4" type="ORF">L1049_008758</name>
</gene>
<organism evidence="4 5">
    <name type="scientific">Liquidambar formosana</name>
    <name type="common">Formosan gum</name>
    <dbReference type="NCBI Taxonomy" id="63359"/>
    <lineage>
        <taxon>Eukaryota</taxon>
        <taxon>Viridiplantae</taxon>
        <taxon>Streptophyta</taxon>
        <taxon>Embryophyta</taxon>
        <taxon>Tracheophyta</taxon>
        <taxon>Spermatophyta</taxon>
        <taxon>Magnoliopsida</taxon>
        <taxon>eudicotyledons</taxon>
        <taxon>Gunneridae</taxon>
        <taxon>Pentapetalae</taxon>
        <taxon>Saxifragales</taxon>
        <taxon>Altingiaceae</taxon>
        <taxon>Liquidambar</taxon>
    </lineage>
</organism>
<accession>A0AAP0X5V3</accession>
<feature type="domain" description="Myb/SANT-like" evidence="2">
    <location>
        <begin position="180"/>
        <end position="273"/>
    </location>
</feature>
<feature type="domain" description="At2g29880-like C-terminal" evidence="3">
    <location>
        <begin position="411"/>
        <end position="456"/>
    </location>
</feature>
<evidence type="ECO:0000259" key="3">
    <source>
        <dbReference type="Pfam" id="PF24769"/>
    </source>
</evidence>
<dbReference type="Pfam" id="PF12776">
    <property type="entry name" value="Myb_DNA-bind_3"/>
    <property type="match status" value="2"/>
</dbReference>
<reference evidence="4 5" key="1">
    <citation type="journal article" date="2024" name="Plant J.">
        <title>Genome sequences and population genomics reveal climatic adaptation and genomic divergence between two closely related sweetgum species.</title>
        <authorList>
            <person name="Xu W.Q."/>
            <person name="Ren C.Q."/>
            <person name="Zhang X.Y."/>
            <person name="Comes H.P."/>
            <person name="Liu X.H."/>
            <person name="Li Y.G."/>
            <person name="Kettle C.J."/>
            <person name="Jalonen R."/>
            <person name="Gaisberger H."/>
            <person name="Ma Y.Z."/>
            <person name="Qiu Y.X."/>
        </authorList>
    </citation>
    <scope>NUCLEOTIDE SEQUENCE [LARGE SCALE GENOMIC DNA]</scope>
    <source>
        <strain evidence="4">Hangzhou</strain>
    </source>
</reference>
<proteinExistence type="predicted"/>
<keyword evidence="5" id="KW-1185">Reference proteome</keyword>
<dbReference type="Proteomes" id="UP001415857">
    <property type="component" value="Unassembled WGS sequence"/>
</dbReference>
<feature type="domain" description="Myb/SANT-like" evidence="2">
    <location>
        <begin position="15"/>
        <end position="109"/>
    </location>
</feature>
<evidence type="ECO:0000313" key="5">
    <source>
        <dbReference type="Proteomes" id="UP001415857"/>
    </source>
</evidence>
<comment type="caution">
    <text evidence="4">The sequence shown here is derived from an EMBL/GenBank/DDBJ whole genome shotgun (WGS) entry which is preliminary data.</text>
</comment>
<dbReference type="InterPro" id="IPR056253">
    <property type="entry name" value="At2g29880-like_C"/>
</dbReference>
<evidence type="ECO:0000313" key="4">
    <source>
        <dbReference type="EMBL" id="KAK9290587.1"/>
    </source>
</evidence>
<dbReference type="AlphaFoldDB" id="A0AAP0X5V3"/>
<dbReference type="PANTHER" id="PTHR46929">
    <property type="entry name" value="EXPRESSED PROTEIN"/>
    <property type="match status" value="1"/>
</dbReference>